<comment type="caution">
    <text evidence="1">The sequence shown here is derived from an EMBL/GenBank/DDBJ whole genome shotgun (WGS) entry which is preliminary data.</text>
</comment>
<organism evidence="1">
    <name type="scientific">Burkholderia cenocepacia</name>
    <dbReference type="NCBI Taxonomy" id="95486"/>
    <lineage>
        <taxon>Bacteria</taxon>
        <taxon>Pseudomonadati</taxon>
        <taxon>Pseudomonadota</taxon>
        <taxon>Betaproteobacteria</taxon>
        <taxon>Burkholderiales</taxon>
        <taxon>Burkholderiaceae</taxon>
        <taxon>Burkholderia</taxon>
        <taxon>Burkholderia cepacia complex</taxon>
    </lineage>
</organism>
<sequence length="309" mass="30490">MTYVSRAPLYEAWHPGGFLVSQPRGHRHIDRGLISGGVKVLPGTVMGQQTTGATAVAAALGSNTGNGTFGAITTTAVPTQIGTYALAFTSATAFTVTAPSGATAQGVVGTAFSALGIGFTITAGGTAFVAGDTFSIVTTAAVGKPTAAATAGASNTGNGTSSAVTTTGYAPTVGIYTVEFDDATHFVVSAPNGQEIGHGVTGTAFSAGGLNFTITAGGTAFVPGDSFTITVAAGANKWVPCTATAVDGSQNAAGICFGLSDASLNDVYGAIVTRSCEVNKSELVWDPSMNPAAQAAALVLLQALGIIPR</sequence>
<dbReference type="RefSeq" id="WP_163126164.1">
    <property type="nucleotide sequence ID" value="NZ_JAAEAM010000063.1"/>
</dbReference>
<gene>
    <name evidence="1" type="ORF">GFJ35_34265</name>
</gene>
<evidence type="ECO:0000313" key="1">
    <source>
        <dbReference type="EMBL" id="NDV77078.1"/>
    </source>
</evidence>
<proteinExistence type="predicted"/>
<dbReference type="EMBL" id="JAAEAM010000063">
    <property type="protein sequence ID" value="NDV77078.1"/>
    <property type="molecule type" value="Genomic_DNA"/>
</dbReference>
<protein>
    <recommendedName>
        <fullName evidence="2">Head decoration protein</fullName>
    </recommendedName>
</protein>
<dbReference type="InterPro" id="IPR004195">
    <property type="entry name" value="Head_decoration_D"/>
</dbReference>
<reference evidence="1" key="1">
    <citation type="submission" date="2019-11" db="EMBL/GenBank/DDBJ databases">
        <title>Burkholderia cenocepacia CF.</title>
        <authorList>
            <person name="Vianna E.F."/>
            <person name="Marques E.A."/>
            <person name="Albano R.M."/>
            <person name="Leao R.S."/>
        </authorList>
    </citation>
    <scope>NUCLEOTIDE SEQUENCE</scope>
    <source>
        <strain evidence="1">MS-2140</strain>
    </source>
</reference>
<dbReference type="Pfam" id="PF02924">
    <property type="entry name" value="HDPD"/>
    <property type="match status" value="1"/>
</dbReference>
<name>A0A6B2MMC5_9BURK</name>
<dbReference type="AlphaFoldDB" id="A0A6B2MMC5"/>
<evidence type="ECO:0008006" key="2">
    <source>
        <dbReference type="Google" id="ProtNLM"/>
    </source>
</evidence>
<accession>A0A6B2MMC5</accession>